<sequence>MANQSHDVFGYESRTSSVRVLIRISPIQWTVDLPTHGSQLHPLLVSNKDGSTNDKASKEVLNEKTKEEAAKEKEVVVAATKQQKEAEIKENIQAMAKRLPYMFGNRPHTYTPCNRFCDVFGDPSHTGWPIRTRGCCYYCCNTRGGCWDNISDGQVGEDVVPMAKYLFPNPSFLPPQGEDDIDFYS</sequence>
<keyword evidence="2" id="KW-1185">Reference proteome</keyword>
<dbReference type="EMBL" id="JACXVP010000009">
    <property type="protein sequence ID" value="KAG5586465.1"/>
    <property type="molecule type" value="Genomic_DNA"/>
</dbReference>
<gene>
    <name evidence="1" type="ORF">H5410_046899</name>
</gene>
<reference evidence="1 2" key="1">
    <citation type="submission" date="2020-09" db="EMBL/GenBank/DDBJ databases">
        <title>De no assembly of potato wild relative species, Solanum commersonii.</title>
        <authorList>
            <person name="Cho K."/>
        </authorList>
    </citation>
    <scope>NUCLEOTIDE SEQUENCE [LARGE SCALE GENOMIC DNA]</scope>
    <source>
        <strain evidence="1">LZ3.2</strain>
        <tissue evidence="1">Leaf</tissue>
    </source>
</reference>
<comment type="caution">
    <text evidence="1">The sequence shown here is derived from an EMBL/GenBank/DDBJ whole genome shotgun (WGS) entry which is preliminary data.</text>
</comment>
<dbReference type="Proteomes" id="UP000824120">
    <property type="component" value="Chromosome 9"/>
</dbReference>
<evidence type="ECO:0000313" key="2">
    <source>
        <dbReference type="Proteomes" id="UP000824120"/>
    </source>
</evidence>
<proteinExistence type="predicted"/>
<dbReference type="AlphaFoldDB" id="A0A9J5XDI0"/>
<name>A0A9J5XDI0_SOLCO</name>
<accession>A0A9J5XDI0</accession>
<evidence type="ECO:0000313" key="1">
    <source>
        <dbReference type="EMBL" id="KAG5586465.1"/>
    </source>
</evidence>
<protein>
    <submittedName>
        <fullName evidence="1">Uncharacterized protein</fullName>
    </submittedName>
</protein>
<organism evidence="1 2">
    <name type="scientific">Solanum commersonii</name>
    <name type="common">Commerson's wild potato</name>
    <name type="synonym">Commerson's nightshade</name>
    <dbReference type="NCBI Taxonomy" id="4109"/>
    <lineage>
        <taxon>Eukaryota</taxon>
        <taxon>Viridiplantae</taxon>
        <taxon>Streptophyta</taxon>
        <taxon>Embryophyta</taxon>
        <taxon>Tracheophyta</taxon>
        <taxon>Spermatophyta</taxon>
        <taxon>Magnoliopsida</taxon>
        <taxon>eudicotyledons</taxon>
        <taxon>Gunneridae</taxon>
        <taxon>Pentapetalae</taxon>
        <taxon>asterids</taxon>
        <taxon>lamiids</taxon>
        <taxon>Solanales</taxon>
        <taxon>Solanaceae</taxon>
        <taxon>Solanoideae</taxon>
        <taxon>Solaneae</taxon>
        <taxon>Solanum</taxon>
    </lineage>
</organism>